<dbReference type="EMBL" id="MEUJ01000004">
    <property type="protein sequence ID" value="OGC40429.1"/>
    <property type="molecule type" value="Genomic_DNA"/>
</dbReference>
<dbReference type="GO" id="GO:0009244">
    <property type="term" value="P:lipopolysaccharide core region biosynthetic process"/>
    <property type="evidence" value="ECO:0007669"/>
    <property type="project" value="TreeGrafter"/>
</dbReference>
<dbReference type="SUPFAM" id="SSF53756">
    <property type="entry name" value="UDP-Glycosyltransferase/glycogen phosphorylase"/>
    <property type="match status" value="1"/>
</dbReference>
<evidence type="ECO:0000256" key="1">
    <source>
        <dbReference type="ARBA" id="ARBA00022676"/>
    </source>
</evidence>
<protein>
    <recommendedName>
        <fullName evidence="5">Lipopolysaccharide heptosyltransferase II</fullName>
    </recommendedName>
</protein>
<reference evidence="3 4" key="1">
    <citation type="journal article" date="2016" name="Nat. Commun.">
        <title>Thousands of microbial genomes shed light on interconnected biogeochemical processes in an aquifer system.</title>
        <authorList>
            <person name="Anantharaman K."/>
            <person name="Brown C.T."/>
            <person name="Hug L.A."/>
            <person name="Sharon I."/>
            <person name="Castelle C.J."/>
            <person name="Probst A.J."/>
            <person name="Thomas B.C."/>
            <person name="Singh A."/>
            <person name="Wilkins M.J."/>
            <person name="Karaoz U."/>
            <person name="Brodie E.L."/>
            <person name="Williams K.H."/>
            <person name="Hubbard S.S."/>
            <person name="Banfield J.F."/>
        </authorList>
    </citation>
    <scope>NUCLEOTIDE SEQUENCE [LARGE SCALE GENOMIC DNA]</scope>
</reference>
<organism evidence="3 4">
    <name type="scientific">candidate division WOR-1 bacterium RIFOXYC2_FULL_46_14</name>
    <dbReference type="NCBI Taxonomy" id="1802587"/>
    <lineage>
        <taxon>Bacteria</taxon>
        <taxon>Bacillati</taxon>
        <taxon>Saganbacteria</taxon>
    </lineage>
</organism>
<evidence type="ECO:0000256" key="2">
    <source>
        <dbReference type="ARBA" id="ARBA00022679"/>
    </source>
</evidence>
<dbReference type="Gene3D" id="3.40.50.2000">
    <property type="entry name" value="Glycogen Phosphorylase B"/>
    <property type="match status" value="2"/>
</dbReference>
<accession>A0A1F4U6C4</accession>
<dbReference type="InterPro" id="IPR002201">
    <property type="entry name" value="Glyco_trans_9"/>
</dbReference>
<keyword evidence="1" id="KW-0328">Glycosyltransferase</keyword>
<dbReference type="PANTHER" id="PTHR30160">
    <property type="entry name" value="TETRAACYLDISACCHARIDE 4'-KINASE-RELATED"/>
    <property type="match status" value="1"/>
</dbReference>
<evidence type="ECO:0000313" key="3">
    <source>
        <dbReference type="EMBL" id="OGC40429.1"/>
    </source>
</evidence>
<proteinExistence type="predicted"/>
<dbReference type="CDD" id="cd03789">
    <property type="entry name" value="GT9_LPS_heptosyltransferase"/>
    <property type="match status" value="1"/>
</dbReference>
<dbReference type="Proteomes" id="UP000179242">
    <property type="component" value="Unassembled WGS sequence"/>
</dbReference>
<dbReference type="GO" id="GO:0005829">
    <property type="term" value="C:cytosol"/>
    <property type="evidence" value="ECO:0007669"/>
    <property type="project" value="TreeGrafter"/>
</dbReference>
<evidence type="ECO:0000313" key="4">
    <source>
        <dbReference type="Proteomes" id="UP000179242"/>
    </source>
</evidence>
<gene>
    <name evidence="3" type="ORF">A2438_04120</name>
</gene>
<dbReference type="GO" id="GO:0008713">
    <property type="term" value="F:ADP-heptose-lipopolysaccharide heptosyltransferase activity"/>
    <property type="evidence" value="ECO:0007669"/>
    <property type="project" value="TreeGrafter"/>
</dbReference>
<dbReference type="Pfam" id="PF01075">
    <property type="entry name" value="Glyco_transf_9"/>
    <property type="match status" value="1"/>
</dbReference>
<name>A0A1F4U6C4_UNCSA</name>
<sequence>MNLEKILLLRPDMIGDCVLITPAITLLRKKHPNARIAVLASPYTREIFANNPDVDEIITDKKIPENKFDISIHFYNEFEYALMAKRAKIPVRIGSSNKPLIGWLYTKRIDQKWTDLTLHEVEHNLLLLKALDVDISNPPPLNIGIQRTKSKDFTVGIHLGTGKGNRSWLPERYAEVADYLIKKLHAKVILTGSKKEIGLAEHVPGENLVGKTTLAELIKTIATYDIYIGVDTGPMHIAAALKVPTVAIFPTKFVKPSEWGPWQTQHIVVRKKINCRRSCLPKKCELDDCLLQIKAQDVIDAVELLLKGKTHTKDDWIRMNKNE</sequence>
<dbReference type="AlphaFoldDB" id="A0A1F4U6C4"/>
<evidence type="ECO:0008006" key="5">
    <source>
        <dbReference type="Google" id="ProtNLM"/>
    </source>
</evidence>
<comment type="caution">
    <text evidence="3">The sequence shown here is derived from an EMBL/GenBank/DDBJ whole genome shotgun (WGS) entry which is preliminary data.</text>
</comment>
<dbReference type="InterPro" id="IPR051199">
    <property type="entry name" value="LPS_LOS_Heptosyltrfase"/>
</dbReference>
<keyword evidence="2" id="KW-0808">Transferase</keyword>